<evidence type="ECO:0000313" key="2">
    <source>
        <dbReference type="EMBL" id="SDQ41072.1"/>
    </source>
</evidence>
<dbReference type="EMBL" id="FNLF01000002">
    <property type="protein sequence ID" value="SDQ41072.1"/>
    <property type="molecule type" value="Genomic_DNA"/>
</dbReference>
<keyword evidence="1" id="KW-1133">Transmembrane helix</keyword>
<accession>A0A1H1ANB6</accession>
<dbReference type="AlphaFoldDB" id="A0A1H1ANB6"/>
<keyword evidence="3" id="KW-1185">Reference proteome</keyword>
<dbReference type="STRING" id="47312.SAMN04489765_0305"/>
<keyword evidence="1" id="KW-0472">Membrane</keyword>
<dbReference type="RefSeq" id="WP_068537305.1">
    <property type="nucleotide sequence ID" value="NZ_FNLF01000002.1"/>
</dbReference>
<protein>
    <submittedName>
        <fullName evidence="2">Uncharacterized protein</fullName>
    </submittedName>
</protein>
<feature type="transmembrane region" description="Helical" evidence="1">
    <location>
        <begin position="132"/>
        <end position="155"/>
    </location>
</feature>
<feature type="transmembrane region" description="Helical" evidence="1">
    <location>
        <begin position="49"/>
        <end position="69"/>
    </location>
</feature>
<gene>
    <name evidence="2" type="ORF">SAMN04489765_0305</name>
</gene>
<dbReference type="OrthoDB" id="4557719at2"/>
<evidence type="ECO:0000256" key="1">
    <source>
        <dbReference type="SAM" id="Phobius"/>
    </source>
</evidence>
<organism evidence="2 3">
    <name type="scientific">Tsukamurella pulmonis</name>
    <dbReference type="NCBI Taxonomy" id="47312"/>
    <lineage>
        <taxon>Bacteria</taxon>
        <taxon>Bacillati</taxon>
        <taxon>Actinomycetota</taxon>
        <taxon>Actinomycetes</taxon>
        <taxon>Mycobacteriales</taxon>
        <taxon>Tsukamurellaceae</taxon>
        <taxon>Tsukamurella</taxon>
    </lineage>
</organism>
<dbReference type="Proteomes" id="UP000183053">
    <property type="component" value="Unassembled WGS sequence"/>
</dbReference>
<reference evidence="3" key="1">
    <citation type="submission" date="2016-10" db="EMBL/GenBank/DDBJ databases">
        <authorList>
            <person name="Varghese N."/>
            <person name="Submissions S."/>
        </authorList>
    </citation>
    <scope>NUCLEOTIDE SEQUENCE [LARGE SCALE GENOMIC DNA]</scope>
    <source>
        <strain evidence="3">DSM 44142</strain>
    </source>
</reference>
<feature type="transmembrane region" description="Helical" evidence="1">
    <location>
        <begin position="90"/>
        <end position="112"/>
    </location>
</feature>
<keyword evidence="1" id="KW-0812">Transmembrane</keyword>
<sequence length="182" mass="19342">MLERCRLSPWLTATALAAFGLGVVAGGRELVTERPTAVGHSPGTEAWGVHIALTGVALAWIAAAVRYPAVRPPMPLSADFARRVRAVYRSPLRAVPVTVLLVVCLYLVWRMGQQVLGGLDPSFTANAWGGPGYVGAFYCHYLDCLLQIAVGLVLVDRLLPGRTRVARPGASADDATVPKGAR</sequence>
<name>A0A1H1ANB6_9ACTN</name>
<evidence type="ECO:0000313" key="3">
    <source>
        <dbReference type="Proteomes" id="UP000183053"/>
    </source>
</evidence>
<proteinExistence type="predicted"/>